<accession>A0AAN5C4S9</accession>
<feature type="disulfide bond" evidence="10">
    <location>
        <begin position="442"/>
        <end position="460"/>
    </location>
</feature>
<dbReference type="PROSITE" id="PS50068">
    <property type="entry name" value="LDLRA_2"/>
    <property type="match status" value="8"/>
</dbReference>
<keyword evidence="5 12" id="KW-1133">Transmembrane helix</keyword>
<evidence type="ECO:0008006" key="15">
    <source>
        <dbReference type="Google" id="ProtNLM"/>
    </source>
</evidence>
<dbReference type="SMART" id="SM00192">
    <property type="entry name" value="LDLa"/>
    <property type="match status" value="8"/>
</dbReference>
<sequence length="603" mass="65047">ESGTFSGSRRMSHPVDPTFGRHGNYDTGRSAVEAFRQGSYTTPSNMYHVNARQEPTTCWQKVTMRADSIRDAMGDKCCRCLHHMPSLVLIVGILLLIGLAIAAVPVAFVLISNAGQTSEPLRGGGDPIEGGQGVHFHPIRTGLAISDWGYNEEIDGDEEEKVDMRAISASALFPPNVSLCHGFGFVCTSQPSMVIPTWARCDGRPQCPDGSDELHCRECQTPAWCELGPQAGTGKARERLCIRAENLCDGVNQCPDGVDESRFCHKSNEQCPEKTHRCEDSPLCLPEDSVCDGVIDCRRSDDEQKCKTCNRGAKMCVPNEGCVPRSQLCDGEVNCPDGSDEADCDCKGCSGSTVALCGNGRCLDRKRVCDGTIDCEGGQDEQDCPGTCRALNGTSSTQKPSTIKTIKCADARHYPETEACSGLHLACLHSCPKCDAKQAFKCDDGACIRKINVCDGKKDCASGEDEKNCLEACSSRAANFKCASSDKCIPVAAKCDGVEDCEDGSDETNCTKCPSDALHCVKDSRCFPSIARCDGSEDCSDGSDETNCTCQECTGAHTDTYSCEETSHCFKRDAVCDPFSKCPKPTKKDKLFCAAQSLERSLF</sequence>
<reference evidence="14" key="1">
    <citation type="submission" date="2022-10" db="EMBL/GenBank/DDBJ databases">
        <title>Genome assembly of Pristionchus species.</title>
        <authorList>
            <person name="Yoshida K."/>
            <person name="Sommer R.J."/>
        </authorList>
    </citation>
    <scope>NUCLEOTIDE SEQUENCE [LARGE SCALE GENOMIC DNA]</scope>
    <source>
        <strain evidence="14">RS5460</strain>
    </source>
</reference>
<feature type="disulfide bond" evidence="10">
    <location>
        <begin position="533"/>
        <end position="548"/>
    </location>
</feature>
<dbReference type="GO" id="GO:0012505">
    <property type="term" value="C:endomembrane system"/>
    <property type="evidence" value="ECO:0007669"/>
    <property type="project" value="UniProtKB-SubCell"/>
</dbReference>
<feature type="non-terminal residue" evidence="13">
    <location>
        <position position="1"/>
    </location>
</feature>
<comment type="caution">
    <text evidence="10">Lacks conserved residue(s) required for the propagation of feature annotation.</text>
</comment>
<dbReference type="InterPro" id="IPR036055">
    <property type="entry name" value="LDL_receptor-like_sf"/>
</dbReference>
<keyword evidence="8" id="KW-0675">Receptor</keyword>
<dbReference type="PRINTS" id="PR00261">
    <property type="entry name" value="LDLRECEPTOR"/>
</dbReference>
<keyword evidence="6 12" id="KW-0472">Membrane</keyword>
<dbReference type="InterPro" id="IPR051221">
    <property type="entry name" value="LDLR-related"/>
</dbReference>
<feature type="disulfide bond" evidence="10">
    <location>
        <begin position="201"/>
        <end position="216"/>
    </location>
</feature>
<dbReference type="GO" id="GO:0005886">
    <property type="term" value="C:plasma membrane"/>
    <property type="evidence" value="ECO:0007669"/>
    <property type="project" value="TreeGrafter"/>
</dbReference>
<evidence type="ECO:0000256" key="8">
    <source>
        <dbReference type="ARBA" id="ARBA00023170"/>
    </source>
</evidence>
<comment type="subcellular location">
    <subcellularLocation>
        <location evidence="2">Endomembrane system</location>
    </subcellularLocation>
    <subcellularLocation>
        <location evidence="1">Membrane</location>
        <topology evidence="1">Single-pass membrane protein</topology>
    </subcellularLocation>
</comment>
<keyword evidence="7 10" id="KW-1015">Disulfide bond</keyword>
<keyword evidence="9" id="KW-0325">Glycoprotein</keyword>
<feature type="disulfide bond" evidence="10">
    <location>
        <begin position="357"/>
        <end position="375"/>
    </location>
</feature>
<evidence type="ECO:0000256" key="4">
    <source>
        <dbReference type="ARBA" id="ARBA00022737"/>
    </source>
</evidence>
<evidence type="ECO:0000256" key="6">
    <source>
        <dbReference type="ARBA" id="ARBA00023136"/>
    </source>
</evidence>
<organism evidence="13 14">
    <name type="scientific">Pristionchus mayeri</name>
    <dbReference type="NCBI Taxonomy" id="1317129"/>
    <lineage>
        <taxon>Eukaryota</taxon>
        <taxon>Metazoa</taxon>
        <taxon>Ecdysozoa</taxon>
        <taxon>Nematoda</taxon>
        <taxon>Chromadorea</taxon>
        <taxon>Rhabditida</taxon>
        <taxon>Rhabditina</taxon>
        <taxon>Diplogasteromorpha</taxon>
        <taxon>Diplogasteroidea</taxon>
        <taxon>Neodiplogasteridae</taxon>
        <taxon>Pristionchus</taxon>
    </lineage>
</organism>
<evidence type="ECO:0000313" key="14">
    <source>
        <dbReference type="Proteomes" id="UP001328107"/>
    </source>
</evidence>
<comment type="caution">
    <text evidence="13">The sequence shown here is derived from an EMBL/GenBank/DDBJ whole genome shotgun (WGS) entry which is preliminary data.</text>
</comment>
<dbReference type="FunFam" id="4.10.400.10:FF:000045">
    <property type="entry name" value="Low-density lipoprotein receptor-related protein 2"/>
    <property type="match status" value="1"/>
</dbReference>
<feature type="region of interest" description="Disordered" evidence="11">
    <location>
        <begin position="1"/>
        <end position="23"/>
    </location>
</feature>
<dbReference type="Proteomes" id="UP001328107">
    <property type="component" value="Unassembled WGS sequence"/>
</dbReference>
<evidence type="ECO:0000256" key="10">
    <source>
        <dbReference type="PROSITE-ProRule" id="PRU00124"/>
    </source>
</evidence>
<proteinExistence type="predicted"/>
<dbReference type="InterPro" id="IPR002172">
    <property type="entry name" value="LDrepeatLR_classA_rpt"/>
</dbReference>
<evidence type="ECO:0000256" key="11">
    <source>
        <dbReference type="SAM" id="MobiDB-lite"/>
    </source>
</evidence>
<name>A0AAN5C4S9_9BILA</name>
<keyword evidence="4" id="KW-0677">Repeat</keyword>
<evidence type="ECO:0000313" key="13">
    <source>
        <dbReference type="EMBL" id="GMR30032.1"/>
    </source>
</evidence>
<dbReference type="Gene3D" id="4.10.400.10">
    <property type="entry name" value="Low-density Lipoprotein Receptor"/>
    <property type="match status" value="8"/>
</dbReference>
<dbReference type="Pfam" id="PF00057">
    <property type="entry name" value="Ldl_recept_a"/>
    <property type="match status" value="6"/>
</dbReference>
<evidence type="ECO:0000256" key="7">
    <source>
        <dbReference type="ARBA" id="ARBA00023157"/>
    </source>
</evidence>
<gene>
    <name evidence="13" type="ORF">PMAYCL1PPCAC_00227</name>
</gene>
<protein>
    <recommendedName>
        <fullName evidence="15">Egg-1</fullName>
    </recommendedName>
</protein>
<evidence type="ECO:0000256" key="2">
    <source>
        <dbReference type="ARBA" id="ARBA00004308"/>
    </source>
</evidence>
<evidence type="ECO:0000256" key="3">
    <source>
        <dbReference type="ARBA" id="ARBA00022692"/>
    </source>
</evidence>
<feature type="disulfide bond" evidence="10">
    <location>
        <begin position="369"/>
        <end position="384"/>
    </location>
</feature>
<dbReference type="PANTHER" id="PTHR22722">
    <property type="entry name" value="LOW-DENSITY LIPOPROTEIN RECEPTOR-RELATED PROTEIN 2-RELATED"/>
    <property type="match status" value="1"/>
</dbReference>
<dbReference type="GO" id="GO:0043235">
    <property type="term" value="C:receptor complex"/>
    <property type="evidence" value="ECO:0007669"/>
    <property type="project" value="TreeGrafter"/>
</dbReference>
<dbReference type="CDD" id="cd00112">
    <property type="entry name" value="LDLa"/>
    <property type="match status" value="6"/>
</dbReference>
<feature type="disulfide bond" evidence="10">
    <location>
        <begin position="495"/>
        <end position="510"/>
    </location>
</feature>
<feature type="transmembrane region" description="Helical" evidence="12">
    <location>
        <begin position="87"/>
        <end position="111"/>
    </location>
</feature>
<feature type="disulfide bond" evidence="10">
    <location>
        <begin position="291"/>
        <end position="306"/>
    </location>
</feature>
<feature type="disulfide bond" evidence="10">
    <location>
        <begin position="329"/>
        <end position="344"/>
    </location>
</feature>
<keyword evidence="14" id="KW-1185">Reference proteome</keyword>
<evidence type="ECO:0000256" key="9">
    <source>
        <dbReference type="ARBA" id="ARBA00023180"/>
    </source>
</evidence>
<evidence type="ECO:0000256" key="5">
    <source>
        <dbReference type="ARBA" id="ARBA00022989"/>
    </source>
</evidence>
<dbReference type="AlphaFoldDB" id="A0AAN5C4S9"/>
<feature type="disulfide bond" evidence="10">
    <location>
        <begin position="454"/>
        <end position="469"/>
    </location>
</feature>
<dbReference type="EMBL" id="BTRK01000001">
    <property type="protein sequence ID" value="GMR30032.1"/>
    <property type="molecule type" value="Genomic_DNA"/>
</dbReference>
<dbReference type="SUPFAM" id="SSF57424">
    <property type="entry name" value="LDL receptor-like module"/>
    <property type="match status" value="7"/>
</dbReference>
<evidence type="ECO:0000256" key="1">
    <source>
        <dbReference type="ARBA" id="ARBA00004167"/>
    </source>
</evidence>
<keyword evidence="3 12" id="KW-0812">Transmembrane</keyword>
<evidence type="ECO:0000256" key="12">
    <source>
        <dbReference type="SAM" id="Phobius"/>
    </source>
</evidence>